<feature type="transmembrane region" description="Helical" evidence="6">
    <location>
        <begin position="274"/>
        <end position="296"/>
    </location>
</feature>
<reference evidence="8" key="1">
    <citation type="journal article" date="2013" name="Genetics">
        <title>The draft genome and transcriptome of Panagrellus redivivus are shaped by the harsh demands of a free-living lifestyle.</title>
        <authorList>
            <person name="Srinivasan J."/>
            <person name="Dillman A.R."/>
            <person name="Macchietto M.G."/>
            <person name="Heikkinen L."/>
            <person name="Lakso M."/>
            <person name="Fracchia K.M."/>
            <person name="Antoshechkin I."/>
            <person name="Mortazavi A."/>
            <person name="Wong G."/>
            <person name="Sternberg P.W."/>
        </authorList>
    </citation>
    <scope>NUCLEOTIDE SEQUENCE [LARGE SCALE GENOMIC DNA]</scope>
    <source>
        <strain evidence="8">MT8872</strain>
    </source>
</reference>
<sequence length="340" mass="38859">MDKMAPTTPTEELSQLFHVIDVSNNELVTNKELNGLLRNDRPTRLSIRQKQVLSRQISRMSKDDYMDLTQFEDLLTSPSTKDTFWKKFVVIMGDLTTPADRKLKVRDYLAAYSCCPPAIFLFIISIIQVVIFALYGPSDEILNAFEFHGPWRHQIYRYFSYVFVHADLTHLTGNILMQLFCVPCEVVDHWRVWIIYVVGAVFGSSSYYILYPNGQLVGASAAVFSLLAINIAELIMNWSQMPLRHLRLVFYGSYILIHISEVSMRLIYASDDSMAIIAPEVAHFAGFLGGILLGLIMVKNLKVEQHEIVIRTVCIIFFSLLVVALIGLNCFDFYEIAYKV</sequence>
<dbReference type="Gene3D" id="1.20.1540.10">
    <property type="entry name" value="Rhomboid-like"/>
    <property type="match status" value="1"/>
</dbReference>
<comment type="subcellular location">
    <subcellularLocation>
        <location evidence="1">Membrane</location>
        <topology evidence="1">Multi-pass membrane protein</topology>
    </subcellularLocation>
</comment>
<evidence type="ECO:0000259" key="7">
    <source>
        <dbReference type="Pfam" id="PF01694"/>
    </source>
</evidence>
<comment type="similarity">
    <text evidence="2">Belongs to the peptidase S54 family.</text>
</comment>
<evidence type="ECO:0000256" key="3">
    <source>
        <dbReference type="ARBA" id="ARBA00022692"/>
    </source>
</evidence>
<keyword evidence="8" id="KW-1185">Reference proteome</keyword>
<protein>
    <submittedName>
        <fullName evidence="9">Rhomboid domain-containing protein</fullName>
    </submittedName>
</protein>
<evidence type="ECO:0000256" key="2">
    <source>
        <dbReference type="ARBA" id="ARBA00009045"/>
    </source>
</evidence>
<dbReference type="SUPFAM" id="SSF144091">
    <property type="entry name" value="Rhomboid-like"/>
    <property type="match status" value="1"/>
</dbReference>
<dbReference type="Pfam" id="PF01694">
    <property type="entry name" value="Rhomboid"/>
    <property type="match status" value="1"/>
</dbReference>
<feature type="domain" description="Peptidase S54 rhomboid" evidence="7">
    <location>
        <begin position="153"/>
        <end position="299"/>
    </location>
</feature>
<dbReference type="PANTHER" id="PTHR45840">
    <property type="entry name" value="RHOMBOID-RELATED PROTEIN"/>
    <property type="match status" value="1"/>
</dbReference>
<evidence type="ECO:0000256" key="6">
    <source>
        <dbReference type="SAM" id="Phobius"/>
    </source>
</evidence>
<dbReference type="InterPro" id="IPR035952">
    <property type="entry name" value="Rhomboid-like_sf"/>
</dbReference>
<keyword evidence="3 6" id="KW-0812">Transmembrane</keyword>
<accession>A0A7E4ZVW9</accession>
<dbReference type="InterPro" id="IPR011992">
    <property type="entry name" value="EF-hand-dom_pair"/>
</dbReference>
<dbReference type="PANTHER" id="PTHR45840:SF2">
    <property type="entry name" value="PROTEIN RHOMBOID-RELATED"/>
    <property type="match status" value="1"/>
</dbReference>
<feature type="transmembrane region" description="Helical" evidence="6">
    <location>
        <begin position="192"/>
        <end position="210"/>
    </location>
</feature>
<dbReference type="InterPro" id="IPR022764">
    <property type="entry name" value="Peptidase_S54_rhomboid_dom"/>
</dbReference>
<feature type="transmembrane region" description="Helical" evidence="6">
    <location>
        <begin position="308"/>
        <end position="328"/>
    </location>
</feature>
<name>A0A7E4ZVW9_PANRE</name>
<evidence type="ECO:0000313" key="9">
    <source>
        <dbReference type="WBParaSite" id="Pan_g20462.t1"/>
    </source>
</evidence>
<proteinExistence type="inferred from homology"/>
<feature type="transmembrane region" description="Helical" evidence="6">
    <location>
        <begin position="109"/>
        <end position="135"/>
    </location>
</feature>
<dbReference type="WBParaSite" id="Pan_g20462.t1">
    <property type="protein sequence ID" value="Pan_g20462.t1"/>
    <property type="gene ID" value="Pan_g20462"/>
</dbReference>
<keyword evidence="4 6" id="KW-1133">Transmembrane helix</keyword>
<feature type="transmembrane region" description="Helical" evidence="6">
    <location>
        <begin position="216"/>
        <end position="236"/>
    </location>
</feature>
<feature type="transmembrane region" description="Helical" evidence="6">
    <location>
        <begin position="248"/>
        <end position="268"/>
    </location>
</feature>
<evidence type="ECO:0000256" key="4">
    <source>
        <dbReference type="ARBA" id="ARBA00022989"/>
    </source>
</evidence>
<evidence type="ECO:0000313" key="8">
    <source>
        <dbReference type="Proteomes" id="UP000492821"/>
    </source>
</evidence>
<organism evidence="8 9">
    <name type="scientific">Panagrellus redivivus</name>
    <name type="common">Microworm</name>
    <dbReference type="NCBI Taxonomy" id="6233"/>
    <lineage>
        <taxon>Eukaryota</taxon>
        <taxon>Metazoa</taxon>
        <taxon>Ecdysozoa</taxon>
        <taxon>Nematoda</taxon>
        <taxon>Chromadorea</taxon>
        <taxon>Rhabditida</taxon>
        <taxon>Tylenchina</taxon>
        <taxon>Panagrolaimomorpha</taxon>
        <taxon>Panagrolaimoidea</taxon>
        <taxon>Panagrolaimidae</taxon>
        <taxon>Panagrellus</taxon>
    </lineage>
</organism>
<dbReference type="InterPro" id="IPR051739">
    <property type="entry name" value="Rhomboid_IM_Serine_Proteases"/>
</dbReference>
<evidence type="ECO:0000256" key="5">
    <source>
        <dbReference type="ARBA" id="ARBA00023136"/>
    </source>
</evidence>
<evidence type="ECO:0000256" key="1">
    <source>
        <dbReference type="ARBA" id="ARBA00004141"/>
    </source>
</evidence>
<dbReference type="Proteomes" id="UP000492821">
    <property type="component" value="Unassembled WGS sequence"/>
</dbReference>
<dbReference type="SUPFAM" id="SSF47473">
    <property type="entry name" value="EF-hand"/>
    <property type="match status" value="1"/>
</dbReference>
<dbReference type="GO" id="GO:0016020">
    <property type="term" value="C:membrane"/>
    <property type="evidence" value="ECO:0007669"/>
    <property type="project" value="UniProtKB-SubCell"/>
</dbReference>
<reference evidence="9" key="2">
    <citation type="submission" date="2020-10" db="UniProtKB">
        <authorList>
            <consortium name="WormBaseParasite"/>
        </authorList>
    </citation>
    <scope>IDENTIFICATION</scope>
</reference>
<dbReference type="GO" id="GO:0004252">
    <property type="term" value="F:serine-type endopeptidase activity"/>
    <property type="evidence" value="ECO:0007669"/>
    <property type="project" value="InterPro"/>
</dbReference>
<keyword evidence="5 6" id="KW-0472">Membrane</keyword>
<dbReference type="AlphaFoldDB" id="A0A7E4ZVW9"/>